<dbReference type="EMBL" id="JAUFPN010000136">
    <property type="protein sequence ID" value="MDN3565149.1"/>
    <property type="molecule type" value="Genomic_DNA"/>
</dbReference>
<accession>A0ABT8A5U9</accession>
<reference evidence="2" key="1">
    <citation type="journal article" date="2019" name="Int. J. Syst. Evol. Microbiol.">
        <title>The Global Catalogue of Microorganisms (GCM) 10K type strain sequencing project: providing services to taxonomists for standard genome sequencing and annotation.</title>
        <authorList>
            <consortium name="The Broad Institute Genomics Platform"/>
            <consortium name="The Broad Institute Genome Sequencing Center for Infectious Disease"/>
            <person name="Wu L."/>
            <person name="Ma J."/>
        </authorList>
    </citation>
    <scope>NUCLEOTIDE SEQUENCE [LARGE SCALE GENOMIC DNA]</scope>
    <source>
        <strain evidence="2">CECT 7131</strain>
    </source>
</reference>
<name>A0ABT8A5U9_9PROT</name>
<comment type="caution">
    <text evidence="1">The sequence shown here is derived from an EMBL/GenBank/DDBJ whole genome shotgun (WGS) entry which is preliminary data.</text>
</comment>
<evidence type="ECO:0000313" key="2">
    <source>
        <dbReference type="Proteomes" id="UP001529369"/>
    </source>
</evidence>
<sequence length="242" mass="24284">MFMPPRAIGQLVPSSNRTVERTVEALLGGYPDWGACYARIPFHPDGSGQPAHGYDLPPIRAAVALLRDAGVAAISWNGTKGCSDGFQVDRDLGAAMGAVAGCPVVSVALDTLTILGRLGARRIGLVAPGSLPQAELSARQFGAQGVAVAAMRAFGVAGNPDTAALPPERIAAAARAVAPGVDAVLLWSTNLPGLPVVAALEAELGIPVVDSAAVGVWGCLAALGLPGGPAAALGGRMFGLLE</sequence>
<dbReference type="RefSeq" id="WP_290316970.1">
    <property type="nucleotide sequence ID" value="NZ_JAUFPN010000136.1"/>
</dbReference>
<evidence type="ECO:0000313" key="1">
    <source>
        <dbReference type="EMBL" id="MDN3565149.1"/>
    </source>
</evidence>
<keyword evidence="2" id="KW-1185">Reference proteome</keyword>
<dbReference type="InterPro" id="IPR026286">
    <property type="entry name" value="MaiA/AMDase"/>
</dbReference>
<dbReference type="Pfam" id="PF17645">
    <property type="entry name" value="Amdase"/>
    <property type="match status" value="1"/>
</dbReference>
<organism evidence="1 2">
    <name type="scientific">Paeniroseomonas aquatica</name>
    <dbReference type="NCBI Taxonomy" id="373043"/>
    <lineage>
        <taxon>Bacteria</taxon>
        <taxon>Pseudomonadati</taxon>
        <taxon>Pseudomonadota</taxon>
        <taxon>Alphaproteobacteria</taxon>
        <taxon>Acetobacterales</taxon>
        <taxon>Acetobacteraceae</taxon>
        <taxon>Paeniroseomonas</taxon>
    </lineage>
</organism>
<proteinExistence type="predicted"/>
<dbReference type="InterPro" id="IPR053714">
    <property type="entry name" value="Iso_Racemase_Enz_sf"/>
</dbReference>
<protein>
    <submittedName>
        <fullName evidence="1">Aspartate/glutamate racemase family protein</fullName>
    </submittedName>
</protein>
<dbReference type="Gene3D" id="3.40.50.12500">
    <property type="match status" value="1"/>
</dbReference>
<dbReference type="PANTHER" id="PTHR40267:SF1">
    <property type="entry name" value="BLR3294 PROTEIN"/>
    <property type="match status" value="1"/>
</dbReference>
<dbReference type="PANTHER" id="PTHR40267">
    <property type="entry name" value="BLR3294 PROTEIN"/>
    <property type="match status" value="1"/>
</dbReference>
<gene>
    <name evidence="1" type="ORF">QWZ14_12330</name>
</gene>
<dbReference type="Proteomes" id="UP001529369">
    <property type="component" value="Unassembled WGS sequence"/>
</dbReference>